<accession>A0A9W9RDJ1</accession>
<dbReference type="Proteomes" id="UP001148299">
    <property type="component" value="Unassembled WGS sequence"/>
</dbReference>
<evidence type="ECO:0000313" key="2">
    <source>
        <dbReference type="Proteomes" id="UP001148299"/>
    </source>
</evidence>
<name>A0A9W9RDJ1_PENBR</name>
<gene>
    <name evidence="1" type="ORF">N7541_005180</name>
</gene>
<reference evidence="1" key="1">
    <citation type="submission" date="2022-12" db="EMBL/GenBank/DDBJ databases">
        <authorList>
            <person name="Petersen C."/>
        </authorList>
    </citation>
    <scope>NUCLEOTIDE SEQUENCE</scope>
    <source>
        <strain evidence="1">IBT 35675</strain>
    </source>
</reference>
<dbReference type="EMBL" id="JAPZBR010000003">
    <property type="protein sequence ID" value="KAJ5358022.1"/>
    <property type="molecule type" value="Genomic_DNA"/>
</dbReference>
<comment type="caution">
    <text evidence="1">The sequence shown here is derived from an EMBL/GenBank/DDBJ whole genome shotgun (WGS) entry which is preliminary data.</text>
</comment>
<protein>
    <submittedName>
        <fullName evidence="1">Uncharacterized protein</fullName>
    </submittedName>
</protein>
<dbReference type="AlphaFoldDB" id="A0A9W9RDJ1"/>
<proteinExistence type="predicted"/>
<evidence type="ECO:0000313" key="1">
    <source>
        <dbReference type="EMBL" id="KAJ5358022.1"/>
    </source>
</evidence>
<keyword evidence="2" id="KW-1185">Reference proteome</keyword>
<organism evidence="1 2">
    <name type="scientific">Penicillium brevicompactum</name>
    <dbReference type="NCBI Taxonomy" id="5074"/>
    <lineage>
        <taxon>Eukaryota</taxon>
        <taxon>Fungi</taxon>
        <taxon>Dikarya</taxon>
        <taxon>Ascomycota</taxon>
        <taxon>Pezizomycotina</taxon>
        <taxon>Eurotiomycetes</taxon>
        <taxon>Eurotiomycetidae</taxon>
        <taxon>Eurotiales</taxon>
        <taxon>Aspergillaceae</taxon>
        <taxon>Penicillium</taxon>
    </lineage>
</organism>
<sequence>MPSRIPKKRAPPVTQVQWKKRAEELNVLYTHPRDLHTIASASKATETQILALRVTWPDRKDYTDCPDIFESPATSNQELMTTWQLLGVAKNLPNKNLSSTIPVTSNWEALQPFWMRLER</sequence>
<reference evidence="1" key="2">
    <citation type="journal article" date="2023" name="IMA Fungus">
        <title>Comparative genomic study of the Penicillium genus elucidates a diverse pangenome and 15 lateral gene transfer events.</title>
        <authorList>
            <person name="Petersen C."/>
            <person name="Sorensen T."/>
            <person name="Nielsen M.R."/>
            <person name="Sondergaard T.E."/>
            <person name="Sorensen J.L."/>
            <person name="Fitzpatrick D.A."/>
            <person name="Frisvad J.C."/>
            <person name="Nielsen K.L."/>
        </authorList>
    </citation>
    <scope>NUCLEOTIDE SEQUENCE</scope>
    <source>
        <strain evidence="1">IBT 35675</strain>
    </source>
</reference>